<evidence type="ECO:0000313" key="3">
    <source>
        <dbReference type="Proteomes" id="UP001058974"/>
    </source>
</evidence>
<gene>
    <name evidence="2" type="ORF">KIW84_062152</name>
</gene>
<name>A0A9D5A7X7_PEA</name>
<evidence type="ECO:0000313" key="2">
    <source>
        <dbReference type="EMBL" id="KAI5395855.1"/>
    </source>
</evidence>
<dbReference type="Proteomes" id="UP001058974">
    <property type="component" value="Chromosome 6"/>
</dbReference>
<dbReference type="EMBL" id="JAMSHJ010000006">
    <property type="protein sequence ID" value="KAI5395855.1"/>
    <property type="molecule type" value="Genomic_DNA"/>
</dbReference>
<reference evidence="2 3" key="1">
    <citation type="journal article" date="2022" name="Nat. Genet.">
        <title>Improved pea reference genome and pan-genome highlight genomic features and evolutionary characteristics.</title>
        <authorList>
            <person name="Yang T."/>
            <person name="Liu R."/>
            <person name="Luo Y."/>
            <person name="Hu S."/>
            <person name="Wang D."/>
            <person name="Wang C."/>
            <person name="Pandey M.K."/>
            <person name="Ge S."/>
            <person name="Xu Q."/>
            <person name="Li N."/>
            <person name="Li G."/>
            <person name="Huang Y."/>
            <person name="Saxena R.K."/>
            <person name="Ji Y."/>
            <person name="Li M."/>
            <person name="Yan X."/>
            <person name="He Y."/>
            <person name="Liu Y."/>
            <person name="Wang X."/>
            <person name="Xiang C."/>
            <person name="Varshney R.K."/>
            <person name="Ding H."/>
            <person name="Gao S."/>
            <person name="Zong X."/>
        </authorList>
    </citation>
    <scope>NUCLEOTIDE SEQUENCE [LARGE SCALE GENOMIC DNA]</scope>
    <source>
        <strain evidence="2 3">cv. Zhongwan 6</strain>
    </source>
</reference>
<organism evidence="2 3">
    <name type="scientific">Pisum sativum</name>
    <name type="common">Garden pea</name>
    <name type="synonym">Lathyrus oleraceus</name>
    <dbReference type="NCBI Taxonomy" id="3888"/>
    <lineage>
        <taxon>Eukaryota</taxon>
        <taxon>Viridiplantae</taxon>
        <taxon>Streptophyta</taxon>
        <taxon>Embryophyta</taxon>
        <taxon>Tracheophyta</taxon>
        <taxon>Spermatophyta</taxon>
        <taxon>Magnoliopsida</taxon>
        <taxon>eudicotyledons</taxon>
        <taxon>Gunneridae</taxon>
        <taxon>Pentapetalae</taxon>
        <taxon>rosids</taxon>
        <taxon>fabids</taxon>
        <taxon>Fabales</taxon>
        <taxon>Fabaceae</taxon>
        <taxon>Papilionoideae</taxon>
        <taxon>50 kb inversion clade</taxon>
        <taxon>NPAAA clade</taxon>
        <taxon>Hologalegina</taxon>
        <taxon>IRL clade</taxon>
        <taxon>Fabeae</taxon>
        <taxon>Lathyrus</taxon>
    </lineage>
</organism>
<protein>
    <submittedName>
        <fullName evidence="2">Uncharacterized protein</fullName>
    </submittedName>
</protein>
<keyword evidence="3" id="KW-1185">Reference proteome</keyword>
<comment type="caution">
    <text evidence="2">The sequence shown here is derived from an EMBL/GenBank/DDBJ whole genome shotgun (WGS) entry which is preliminary data.</text>
</comment>
<feature type="region of interest" description="Disordered" evidence="1">
    <location>
        <begin position="130"/>
        <end position="151"/>
    </location>
</feature>
<dbReference type="AlphaFoldDB" id="A0A9D5A7X7"/>
<accession>A0A9D5A7X7</accession>
<dbReference type="Gramene" id="Psat06G0215200-T1">
    <property type="protein sequence ID" value="KAI5395855.1"/>
    <property type="gene ID" value="KIW84_062152"/>
</dbReference>
<sequence length="173" mass="19273">MGIYVSLALTIVDMVRAPLNSSVGIEGPRLVKLTSDDGNVVYLEIFEGYFQFFYRCKTFTKSMTPFSNRECGPDWFRKPYPNRSRQEQDEINVVQIFLLQSYPYLDEAYYFSGKFDGGPLPTKHVSLEKGKISDGEEEAPVPPPPSSHVGAYAVETTTVPPTITIDLGEASTG</sequence>
<evidence type="ECO:0000256" key="1">
    <source>
        <dbReference type="SAM" id="MobiDB-lite"/>
    </source>
</evidence>
<proteinExistence type="predicted"/>